<dbReference type="RefSeq" id="WP_277193712.1">
    <property type="nucleotide sequence ID" value="NZ_JAROAV010000057.1"/>
</dbReference>
<feature type="domain" description="Phosphatidic acid phosphatase type 2/haloperoxidase" evidence="2">
    <location>
        <begin position="86"/>
        <end position="189"/>
    </location>
</feature>
<dbReference type="EMBL" id="JAROAV010000057">
    <property type="protein sequence ID" value="MDF8266502.1"/>
    <property type="molecule type" value="Genomic_DNA"/>
</dbReference>
<dbReference type="SUPFAM" id="SSF48317">
    <property type="entry name" value="Acid phosphatase/Vanadium-dependent haloperoxidase"/>
    <property type="match status" value="1"/>
</dbReference>
<name>A0ABT6CDZ7_9MICO</name>
<feature type="transmembrane region" description="Helical" evidence="1">
    <location>
        <begin position="125"/>
        <end position="143"/>
    </location>
</feature>
<dbReference type="Proteomes" id="UP001528912">
    <property type="component" value="Unassembled WGS sequence"/>
</dbReference>
<organism evidence="3 4">
    <name type="scientific">Luteipulveratus flavus</name>
    <dbReference type="NCBI Taxonomy" id="3031728"/>
    <lineage>
        <taxon>Bacteria</taxon>
        <taxon>Bacillati</taxon>
        <taxon>Actinomycetota</taxon>
        <taxon>Actinomycetes</taxon>
        <taxon>Micrococcales</taxon>
        <taxon>Dermacoccaceae</taxon>
        <taxon>Luteipulveratus</taxon>
    </lineage>
</organism>
<evidence type="ECO:0000259" key="2">
    <source>
        <dbReference type="Pfam" id="PF01569"/>
    </source>
</evidence>
<feature type="transmembrane region" description="Helical" evidence="1">
    <location>
        <begin position="150"/>
        <end position="169"/>
    </location>
</feature>
<feature type="transmembrane region" description="Helical" evidence="1">
    <location>
        <begin position="199"/>
        <end position="218"/>
    </location>
</feature>
<feature type="transmembrane region" description="Helical" evidence="1">
    <location>
        <begin position="60"/>
        <end position="77"/>
    </location>
</feature>
<dbReference type="InterPro" id="IPR000326">
    <property type="entry name" value="PAP2/HPO"/>
</dbReference>
<keyword evidence="1" id="KW-0812">Transmembrane</keyword>
<dbReference type="InterPro" id="IPR036938">
    <property type="entry name" value="PAP2/HPO_sf"/>
</dbReference>
<gene>
    <name evidence="3" type="ORF">P4R38_19805</name>
</gene>
<evidence type="ECO:0000313" key="3">
    <source>
        <dbReference type="EMBL" id="MDF8266502.1"/>
    </source>
</evidence>
<feature type="transmembrane region" description="Helical" evidence="1">
    <location>
        <begin position="175"/>
        <end position="192"/>
    </location>
</feature>
<feature type="transmembrane region" description="Helical" evidence="1">
    <location>
        <begin position="224"/>
        <end position="245"/>
    </location>
</feature>
<keyword evidence="1" id="KW-0472">Membrane</keyword>
<sequence length="262" mass="26428">MWTLRSGRLPAAVLLLVAFVLLYAVLVRTRVGQRADEDIYTSAALGRDHLLGLAGRLHDLVRVLAVAAVAAGLIVAVRGQRAAGVRAVAVVGLSGVSAEALKHLVLGRPDLAPTSLPVGASYPSARVAVGAAAVLALLSLAPAARRGLSAALAVVVVVLVAYAPVVSFAHRPSDVVGAVLLAGFWAVLVGAATPTAGNALLPSGVLVSVLLPGVVAWARPPAELAYAAGLLAVLSATVAVVAATVSPRDPTPRSPQPPYPQR</sequence>
<keyword evidence="4" id="KW-1185">Reference proteome</keyword>
<protein>
    <submittedName>
        <fullName evidence="3">Phosphatase PAP2 family protein</fullName>
    </submittedName>
</protein>
<accession>A0ABT6CDZ7</accession>
<dbReference type="Gene3D" id="1.20.144.10">
    <property type="entry name" value="Phosphatidic acid phosphatase type 2/haloperoxidase"/>
    <property type="match status" value="1"/>
</dbReference>
<reference evidence="3 4" key="1">
    <citation type="submission" date="2023-03" db="EMBL/GenBank/DDBJ databases">
        <title>YIM 133296 draft genome.</title>
        <authorList>
            <person name="Xiong L."/>
        </authorList>
    </citation>
    <scope>NUCLEOTIDE SEQUENCE [LARGE SCALE GENOMIC DNA]</scope>
    <source>
        <strain evidence="3 4">YIM 133296</strain>
    </source>
</reference>
<keyword evidence="1" id="KW-1133">Transmembrane helix</keyword>
<comment type="caution">
    <text evidence="3">The sequence shown here is derived from an EMBL/GenBank/DDBJ whole genome shotgun (WGS) entry which is preliminary data.</text>
</comment>
<evidence type="ECO:0000256" key="1">
    <source>
        <dbReference type="SAM" id="Phobius"/>
    </source>
</evidence>
<dbReference type="Pfam" id="PF01569">
    <property type="entry name" value="PAP2"/>
    <property type="match status" value="1"/>
</dbReference>
<proteinExistence type="predicted"/>
<evidence type="ECO:0000313" key="4">
    <source>
        <dbReference type="Proteomes" id="UP001528912"/>
    </source>
</evidence>